<dbReference type="RefSeq" id="WP_021750807.1">
    <property type="nucleotide sequence ID" value="NZ_CAUWCU010000056.1"/>
</dbReference>
<dbReference type="InterPro" id="IPR010982">
    <property type="entry name" value="Lambda_DNA-bd_dom_sf"/>
</dbReference>
<evidence type="ECO:0000313" key="3">
    <source>
        <dbReference type="Proteomes" id="UP000298642"/>
    </source>
</evidence>
<dbReference type="CDD" id="cd00093">
    <property type="entry name" value="HTH_XRE"/>
    <property type="match status" value="1"/>
</dbReference>
<evidence type="ECO:0000313" key="2">
    <source>
        <dbReference type="EMBL" id="QCI59456.1"/>
    </source>
</evidence>
<dbReference type="EMBL" id="CP034413">
    <property type="protein sequence ID" value="QCI59456.1"/>
    <property type="molecule type" value="Genomic_DNA"/>
</dbReference>
<proteinExistence type="predicted"/>
<keyword evidence="3" id="KW-1185">Reference proteome</keyword>
<dbReference type="KEGG" id="obj:EIO64_09725"/>
<accession>A0A4D7ATY6</accession>
<name>A0A4D7ATY6_9FIRM</name>
<dbReference type="GeneID" id="89520721"/>
<gene>
    <name evidence="2" type="ORF">EIO64_09725</name>
</gene>
<dbReference type="SMART" id="SM00530">
    <property type="entry name" value="HTH_XRE"/>
    <property type="match status" value="1"/>
</dbReference>
<dbReference type="Pfam" id="PF01381">
    <property type="entry name" value="HTH_3"/>
    <property type="match status" value="1"/>
</dbReference>
<dbReference type="PROSITE" id="PS50943">
    <property type="entry name" value="HTH_CROC1"/>
    <property type="match status" value="1"/>
</dbReference>
<feature type="domain" description="HTH cro/C1-type" evidence="1">
    <location>
        <begin position="12"/>
        <end position="66"/>
    </location>
</feature>
<sequence length="73" mass="8383">MDVILPIFSQRLKQLRRDRKITQKAMAELLGKTERHYQAIEAGCINVPATQLIFLAGYFQTSVDYLLGLSDQR</sequence>
<reference evidence="3" key="1">
    <citation type="submission" date="2018-12" db="EMBL/GenBank/DDBJ databases">
        <title>Dusodibacter welbiota gen. nov., sp. nov., isolated from human faeces and emended description of the Oscillibacter genus.</title>
        <authorList>
            <person name="Le Roy T."/>
            <person name="Van der Smissen P."/>
            <person name="Delzenne N."/>
            <person name="Muccioli G."/>
            <person name="Collet J.F."/>
            <person name="Cani P.D."/>
        </authorList>
    </citation>
    <scope>NUCLEOTIDE SEQUENCE [LARGE SCALE GENOMIC DNA]</scope>
    <source>
        <strain evidence="3">J115</strain>
    </source>
</reference>
<dbReference type="SUPFAM" id="SSF47413">
    <property type="entry name" value="lambda repressor-like DNA-binding domains"/>
    <property type="match status" value="1"/>
</dbReference>
<dbReference type="Gene3D" id="1.10.260.40">
    <property type="entry name" value="lambda repressor-like DNA-binding domains"/>
    <property type="match status" value="1"/>
</dbReference>
<organism evidence="2 3">
    <name type="scientific">Dysosmobacter welbionis</name>
    <dbReference type="NCBI Taxonomy" id="2093857"/>
    <lineage>
        <taxon>Bacteria</taxon>
        <taxon>Bacillati</taxon>
        <taxon>Bacillota</taxon>
        <taxon>Clostridia</taxon>
        <taxon>Eubacteriales</taxon>
        <taxon>Oscillospiraceae</taxon>
        <taxon>Dysosmobacter</taxon>
    </lineage>
</organism>
<dbReference type="InterPro" id="IPR001387">
    <property type="entry name" value="Cro/C1-type_HTH"/>
</dbReference>
<dbReference type="Proteomes" id="UP000298642">
    <property type="component" value="Chromosome"/>
</dbReference>
<dbReference type="AlphaFoldDB" id="A0A4D7ATY6"/>
<dbReference type="GO" id="GO:0003677">
    <property type="term" value="F:DNA binding"/>
    <property type="evidence" value="ECO:0007669"/>
    <property type="project" value="InterPro"/>
</dbReference>
<evidence type="ECO:0000259" key="1">
    <source>
        <dbReference type="PROSITE" id="PS50943"/>
    </source>
</evidence>
<protein>
    <submittedName>
        <fullName evidence="2">Helix-turn-helix domain-containing protein</fullName>
    </submittedName>
</protein>